<dbReference type="Gene3D" id="1.25.40.20">
    <property type="entry name" value="Ankyrin repeat-containing domain"/>
    <property type="match status" value="3"/>
</dbReference>
<dbReference type="AlphaFoldDB" id="A0A9W8JG39"/>
<dbReference type="InterPro" id="IPR036770">
    <property type="entry name" value="Ankyrin_rpt-contain_sf"/>
</dbReference>
<dbReference type="Pfam" id="PF13857">
    <property type="entry name" value="Ank_5"/>
    <property type="match status" value="1"/>
</dbReference>
<dbReference type="OrthoDB" id="10057496at2759"/>
<feature type="non-terminal residue" evidence="3">
    <location>
        <position position="1"/>
    </location>
</feature>
<dbReference type="PROSITE" id="PS50088">
    <property type="entry name" value="ANK_REPEAT"/>
    <property type="match status" value="4"/>
</dbReference>
<comment type="caution">
    <text evidence="3">The sequence shown here is derived from an EMBL/GenBank/DDBJ whole genome shotgun (WGS) entry which is preliminary data.</text>
</comment>
<dbReference type="SUPFAM" id="SSF48403">
    <property type="entry name" value="Ankyrin repeat"/>
    <property type="match status" value="1"/>
</dbReference>
<proteinExistence type="predicted"/>
<dbReference type="PANTHER" id="PTHR24184">
    <property type="entry name" value="SI:CH211-189E2.2"/>
    <property type="match status" value="1"/>
</dbReference>
<dbReference type="PROSITE" id="PS50297">
    <property type="entry name" value="ANK_REP_REGION"/>
    <property type="match status" value="3"/>
</dbReference>
<evidence type="ECO:0008006" key="5">
    <source>
        <dbReference type="Google" id="ProtNLM"/>
    </source>
</evidence>
<dbReference type="InterPro" id="IPR002110">
    <property type="entry name" value="Ankyrin_rpt"/>
</dbReference>
<reference evidence="3" key="1">
    <citation type="submission" date="2022-06" db="EMBL/GenBank/DDBJ databases">
        <title>Genome Sequence of Candolleomyces eurysporus.</title>
        <authorList>
            <person name="Buettner E."/>
        </authorList>
    </citation>
    <scope>NUCLEOTIDE SEQUENCE</scope>
    <source>
        <strain evidence="3">VTCC 930004</strain>
    </source>
</reference>
<evidence type="ECO:0000256" key="2">
    <source>
        <dbReference type="SAM" id="MobiDB-lite"/>
    </source>
</evidence>
<sequence length="292" mass="31321">MASGSADVDTLGPNASGLLELSQDDGNHLLRAAETSSLEPQVDITTEEDGEDDEDEEFVYPGVEADQTEAAPAPQSAHPSPAQLESLYAAASSGDLPLLQRLFKNAIETNNVQPFSLANDAASRTGFTVLHAAASRGYLEIVVWLVDHCGAMPDVEDREGETALHKAALNGHIDILKYLLPDKADVHARDADGWTALHNAASKGYLDIVRWLCEKAGAAAIHDGVPGVDVRSNDGWTPLMNAASKGHLPVVLYLLNKQSANPLVRNKWGETAFDTAAAVFEIWICEVIKFDD</sequence>
<gene>
    <name evidence="3" type="ORF">H1R20_g6886</name>
</gene>
<organism evidence="3 4">
    <name type="scientific">Candolleomyces eurysporus</name>
    <dbReference type="NCBI Taxonomy" id="2828524"/>
    <lineage>
        <taxon>Eukaryota</taxon>
        <taxon>Fungi</taxon>
        <taxon>Dikarya</taxon>
        <taxon>Basidiomycota</taxon>
        <taxon>Agaricomycotina</taxon>
        <taxon>Agaricomycetes</taxon>
        <taxon>Agaricomycetidae</taxon>
        <taxon>Agaricales</taxon>
        <taxon>Agaricineae</taxon>
        <taxon>Psathyrellaceae</taxon>
        <taxon>Candolleomyces</taxon>
    </lineage>
</organism>
<evidence type="ECO:0000313" key="3">
    <source>
        <dbReference type="EMBL" id="KAJ2930190.1"/>
    </source>
</evidence>
<evidence type="ECO:0000313" key="4">
    <source>
        <dbReference type="Proteomes" id="UP001140091"/>
    </source>
</evidence>
<protein>
    <recommendedName>
        <fullName evidence="5">Ankyrin</fullName>
    </recommendedName>
</protein>
<feature type="repeat" description="ANK" evidence="1">
    <location>
        <begin position="192"/>
        <end position="224"/>
    </location>
</feature>
<feature type="repeat" description="ANK" evidence="1">
    <location>
        <begin position="234"/>
        <end position="267"/>
    </location>
</feature>
<dbReference type="EMBL" id="JANBPK010000847">
    <property type="protein sequence ID" value="KAJ2930190.1"/>
    <property type="molecule type" value="Genomic_DNA"/>
</dbReference>
<name>A0A9W8JG39_9AGAR</name>
<keyword evidence="1" id="KW-0040">ANK repeat</keyword>
<feature type="compositionally biased region" description="Acidic residues" evidence="2">
    <location>
        <begin position="45"/>
        <end position="56"/>
    </location>
</feature>
<dbReference type="Proteomes" id="UP001140091">
    <property type="component" value="Unassembled WGS sequence"/>
</dbReference>
<keyword evidence="4" id="KW-1185">Reference proteome</keyword>
<feature type="region of interest" description="Disordered" evidence="2">
    <location>
        <begin position="1"/>
        <end position="56"/>
    </location>
</feature>
<dbReference type="PANTHER" id="PTHR24184:SF11">
    <property type="entry name" value="ANKYRIN REPEAT AND SOCS BOX CONTAINING 3"/>
    <property type="match status" value="1"/>
</dbReference>
<accession>A0A9W8JG39</accession>
<dbReference type="Pfam" id="PF00023">
    <property type="entry name" value="Ank"/>
    <property type="match status" value="1"/>
</dbReference>
<feature type="repeat" description="ANK" evidence="1">
    <location>
        <begin position="159"/>
        <end position="191"/>
    </location>
</feature>
<evidence type="ECO:0000256" key="1">
    <source>
        <dbReference type="PROSITE-ProRule" id="PRU00023"/>
    </source>
</evidence>
<dbReference type="SMART" id="SM00248">
    <property type="entry name" value="ANK"/>
    <property type="match status" value="5"/>
</dbReference>
<dbReference type="Pfam" id="PF12796">
    <property type="entry name" value="Ank_2"/>
    <property type="match status" value="1"/>
</dbReference>
<feature type="repeat" description="ANK" evidence="1">
    <location>
        <begin position="125"/>
        <end position="158"/>
    </location>
</feature>